<evidence type="ECO:0000313" key="2">
    <source>
        <dbReference type="Proteomes" id="UP000821845"/>
    </source>
</evidence>
<sequence>MSNISKHYATLVLLVAPTVAAVSATSRSSDAATGEQAASIDCLVDSAVTQELSSSWTTASNTCLQAVYWLPTVFIRVSKVSLSWPATFVNFATRAPTTKCHCRVNSRRAAPHMLLRRLLRGGATLNPLQTPKTAPQFLAVGTFVRKVHRPLRPIGSPLPFPKEARSRQRYQLTTNAW</sequence>
<evidence type="ECO:0000313" key="1">
    <source>
        <dbReference type="EMBL" id="KAH6941911.1"/>
    </source>
</evidence>
<organism evidence="1 2">
    <name type="scientific">Hyalomma asiaticum</name>
    <name type="common">Tick</name>
    <dbReference type="NCBI Taxonomy" id="266040"/>
    <lineage>
        <taxon>Eukaryota</taxon>
        <taxon>Metazoa</taxon>
        <taxon>Ecdysozoa</taxon>
        <taxon>Arthropoda</taxon>
        <taxon>Chelicerata</taxon>
        <taxon>Arachnida</taxon>
        <taxon>Acari</taxon>
        <taxon>Parasitiformes</taxon>
        <taxon>Ixodida</taxon>
        <taxon>Ixodoidea</taxon>
        <taxon>Ixodidae</taxon>
        <taxon>Hyalomminae</taxon>
        <taxon>Hyalomma</taxon>
    </lineage>
</organism>
<keyword evidence="2" id="KW-1185">Reference proteome</keyword>
<dbReference type="EMBL" id="CM023491">
    <property type="protein sequence ID" value="KAH6941911.1"/>
    <property type="molecule type" value="Genomic_DNA"/>
</dbReference>
<protein>
    <submittedName>
        <fullName evidence="1">Uncharacterized protein</fullName>
    </submittedName>
</protein>
<reference evidence="1" key="1">
    <citation type="submission" date="2020-05" db="EMBL/GenBank/DDBJ databases">
        <title>Large-scale comparative analyses of tick genomes elucidate their genetic diversity and vector capacities.</title>
        <authorList>
            <person name="Jia N."/>
            <person name="Wang J."/>
            <person name="Shi W."/>
            <person name="Du L."/>
            <person name="Sun Y."/>
            <person name="Zhan W."/>
            <person name="Jiang J."/>
            <person name="Wang Q."/>
            <person name="Zhang B."/>
            <person name="Ji P."/>
            <person name="Sakyi L.B."/>
            <person name="Cui X."/>
            <person name="Yuan T."/>
            <person name="Jiang B."/>
            <person name="Yang W."/>
            <person name="Lam T.T.-Y."/>
            <person name="Chang Q."/>
            <person name="Ding S."/>
            <person name="Wang X."/>
            <person name="Zhu J."/>
            <person name="Ruan X."/>
            <person name="Zhao L."/>
            <person name="Wei J."/>
            <person name="Que T."/>
            <person name="Du C."/>
            <person name="Cheng J."/>
            <person name="Dai P."/>
            <person name="Han X."/>
            <person name="Huang E."/>
            <person name="Gao Y."/>
            <person name="Liu J."/>
            <person name="Shao H."/>
            <person name="Ye R."/>
            <person name="Li L."/>
            <person name="Wei W."/>
            <person name="Wang X."/>
            <person name="Wang C."/>
            <person name="Yang T."/>
            <person name="Huo Q."/>
            <person name="Li W."/>
            <person name="Guo W."/>
            <person name="Chen H."/>
            <person name="Zhou L."/>
            <person name="Ni X."/>
            <person name="Tian J."/>
            <person name="Zhou Y."/>
            <person name="Sheng Y."/>
            <person name="Liu T."/>
            <person name="Pan Y."/>
            <person name="Xia L."/>
            <person name="Li J."/>
            <person name="Zhao F."/>
            <person name="Cao W."/>
        </authorList>
    </citation>
    <scope>NUCLEOTIDE SEQUENCE</scope>
    <source>
        <strain evidence="1">Hyas-2018</strain>
    </source>
</reference>
<proteinExistence type="predicted"/>
<dbReference type="Proteomes" id="UP000821845">
    <property type="component" value="Chromosome 11"/>
</dbReference>
<name>A0ACB7T3Z9_HYAAI</name>
<accession>A0ACB7T3Z9</accession>
<comment type="caution">
    <text evidence="1">The sequence shown here is derived from an EMBL/GenBank/DDBJ whole genome shotgun (WGS) entry which is preliminary data.</text>
</comment>
<gene>
    <name evidence="1" type="ORF">HPB50_023747</name>
</gene>